<dbReference type="InterPro" id="IPR001647">
    <property type="entry name" value="HTH_TetR"/>
</dbReference>
<evidence type="ECO:0000313" key="7">
    <source>
        <dbReference type="Proteomes" id="UP000045039"/>
    </source>
</evidence>
<dbReference type="SUPFAM" id="SSF46689">
    <property type="entry name" value="Homeodomain-like"/>
    <property type="match status" value="1"/>
</dbReference>
<evidence type="ECO:0000256" key="4">
    <source>
        <dbReference type="PROSITE-ProRule" id="PRU00335"/>
    </source>
</evidence>
<reference evidence="7" key="1">
    <citation type="submission" date="2015-06" db="EMBL/GenBank/DDBJ databases">
        <authorList>
            <person name="Radhakrishnan Rajesh"/>
            <person name="Underwood Anthony"/>
            <person name="Al-Shahib Ali"/>
        </authorList>
    </citation>
    <scope>NUCLEOTIDE SEQUENCE [LARGE SCALE GENOMIC DNA]</scope>
    <source>
        <strain evidence="7">P19_London_7_VIM_2_05_10</strain>
    </source>
</reference>
<feature type="domain" description="HTH tetR-type" evidence="5">
    <location>
        <begin position="9"/>
        <end position="69"/>
    </location>
</feature>
<dbReference type="PRINTS" id="PR00455">
    <property type="entry name" value="HTHTETR"/>
</dbReference>
<evidence type="ECO:0000259" key="5">
    <source>
        <dbReference type="PROSITE" id="PS50977"/>
    </source>
</evidence>
<evidence type="ECO:0000256" key="1">
    <source>
        <dbReference type="ARBA" id="ARBA00023015"/>
    </source>
</evidence>
<keyword evidence="1" id="KW-0805">Transcription regulation</keyword>
<protein>
    <submittedName>
        <fullName evidence="6">DNA-binding transcriptional repressor AcrR</fullName>
    </submittedName>
</protein>
<organism evidence="6 7">
    <name type="scientific">Pseudomonas aeruginosa</name>
    <dbReference type="NCBI Taxonomy" id="287"/>
    <lineage>
        <taxon>Bacteria</taxon>
        <taxon>Pseudomonadati</taxon>
        <taxon>Pseudomonadota</taxon>
        <taxon>Gammaproteobacteria</taxon>
        <taxon>Pseudomonadales</taxon>
        <taxon>Pseudomonadaceae</taxon>
        <taxon>Pseudomonas</taxon>
    </lineage>
</organism>
<dbReference type="Proteomes" id="UP000045039">
    <property type="component" value="Unassembled WGS sequence"/>
</dbReference>
<dbReference type="SUPFAM" id="SSF48498">
    <property type="entry name" value="Tetracyclin repressor-like, C-terminal domain"/>
    <property type="match status" value="1"/>
</dbReference>
<dbReference type="Gene3D" id="1.10.357.10">
    <property type="entry name" value="Tetracycline Repressor, domain 2"/>
    <property type="match status" value="1"/>
</dbReference>
<name>A0A9P1R632_PSEAI</name>
<dbReference type="AlphaFoldDB" id="A0A9P1R632"/>
<dbReference type="RefSeq" id="WP_025297744.1">
    <property type="nucleotide sequence ID" value="NZ_CAADLZ010000093.1"/>
</dbReference>
<proteinExistence type="predicted"/>
<feature type="DNA-binding region" description="H-T-H motif" evidence="4">
    <location>
        <begin position="32"/>
        <end position="51"/>
    </location>
</feature>
<comment type="caution">
    <text evidence="6">The sequence shown here is derived from an EMBL/GenBank/DDBJ whole genome shotgun (WGS) entry which is preliminary data.</text>
</comment>
<keyword evidence="2 4" id="KW-0238">DNA-binding</keyword>
<evidence type="ECO:0000256" key="3">
    <source>
        <dbReference type="ARBA" id="ARBA00023163"/>
    </source>
</evidence>
<gene>
    <name evidence="6" type="ORF">PAERUG_P19_London_7_VIM_2_05_10_03460</name>
</gene>
<dbReference type="PANTHER" id="PTHR47506">
    <property type="entry name" value="TRANSCRIPTIONAL REGULATORY PROTEIN"/>
    <property type="match status" value="1"/>
</dbReference>
<dbReference type="PANTHER" id="PTHR47506:SF7">
    <property type="entry name" value="TRANSCRIPTIONAL REGULATORY PROTEIN"/>
    <property type="match status" value="1"/>
</dbReference>
<dbReference type="InterPro" id="IPR009057">
    <property type="entry name" value="Homeodomain-like_sf"/>
</dbReference>
<dbReference type="InterPro" id="IPR036271">
    <property type="entry name" value="Tet_transcr_reg_TetR-rel_C_sf"/>
</dbReference>
<dbReference type="Gene3D" id="1.10.10.60">
    <property type="entry name" value="Homeodomain-like"/>
    <property type="match status" value="1"/>
</dbReference>
<evidence type="ECO:0000313" key="6">
    <source>
        <dbReference type="EMBL" id="CRP10930.1"/>
    </source>
</evidence>
<dbReference type="EMBL" id="CVVU01000206">
    <property type="protein sequence ID" value="CRP10930.1"/>
    <property type="molecule type" value="Genomic_DNA"/>
</dbReference>
<sequence length="188" mass="20241">MGHSQASKQATHDRIVSIAAERFCELGIDGLSIADLMKEAGLTHGGFYKHFESRDQLVVEALDVAFQRSENPDRTYKATFDKLVSEYLSQEHRDSVGTGCAVGALVSDIGRVEGEARELYTRKLKANIKGISALVGGGNSEKRAEAIVAFSTMVGALGLSRAVADDELSQEILSTVQAFLRNTFGADS</sequence>
<dbReference type="GO" id="GO:0003677">
    <property type="term" value="F:DNA binding"/>
    <property type="evidence" value="ECO:0007669"/>
    <property type="project" value="UniProtKB-UniRule"/>
</dbReference>
<dbReference type="PROSITE" id="PS50977">
    <property type="entry name" value="HTH_TETR_2"/>
    <property type="match status" value="1"/>
</dbReference>
<keyword evidence="3" id="KW-0804">Transcription</keyword>
<evidence type="ECO:0000256" key="2">
    <source>
        <dbReference type="ARBA" id="ARBA00023125"/>
    </source>
</evidence>
<dbReference type="Pfam" id="PF00440">
    <property type="entry name" value="TetR_N"/>
    <property type="match status" value="1"/>
</dbReference>
<accession>A0A9P1R632</accession>